<accession>A0A8H6SV14</accession>
<proteinExistence type="predicted"/>
<dbReference type="EMBL" id="JACAZE010000010">
    <property type="protein sequence ID" value="KAF7305347.1"/>
    <property type="molecule type" value="Genomic_DNA"/>
</dbReference>
<sequence>MELVEPTTLVPSMYLAHQANPATYGKRARSGESWNANADPRDPGIRPDEFLRTVTSFTVLFSLRAMEPRLPSETHDLIIDHLHDDVPTLRQCSLVCKAWLPAARLHIFSIVDISLYSIDAMLQTIFYPGAPFPSYIRELHIIDGQERTFDPKWVPRKVHLVPFDAMTQLSRLALEQIAFEELPGAAMDALRGAVSRVKHLDLAHVSFSDLSAYTGFLGGAPSLRSLITCNTTLLHVQLDAPAPRDPATSTPLLPHLREVNVDLGDRQLLDLICSPENGPPPIGALSVTLRTNDYMGNAVLARVLKSLGGSLTHLFLESFGDDPPPVEQVNLSSNAKLHTIVFGNTAIAWMAPLLNTCTASPSLKRVYSHRVPPPHDFPVLKELCLGPLSGCEIVFMQEQGNLRVPEWLEGRVRFSGPSGVEMPDLRAEYS</sequence>
<dbReference type="OrthoDB" id="2977329at2759"/>
<organism evidence="1 2">
    <name type="scientific">Mycena chlorophos</name>
    <name type="common">Agaric fungus</name>
    <name type="synonym">Agaricus chlorophos</name>
    <dbReference type="NCBI Taxonomy" id="658473"/>
    <lineage>
        <taxon>Eukaryota</taxon>
        <taxon>Fungi</taxon>
        <taxon>Dikarya</taxon>
        <taxon>Basidiomycota</taxon>
        <taxon>Agaricomycotina</taxon>
        <taxon>Agaricomycetes</taxon>
        <taxon>Agaricomycetidae</taxon>
        <taxon>Agaricales</taxon>
        <taxon>Marasmiineae</taxon>
        <taxon>Mycenaceae</taxon>
        <taxon>Mycena</taxon>
    </lineage>
</organism>
<gene>
    <name evidence="1" type="ORF">HMN09_00786600</name>
</gene>
<keyword evidence="2" id="KW-1185">Reference proteome</keyword>
<protein>
    <submittedName>
        <fullName evidence="1">APH domain-containing protein</fullName>
    </submittedName>
</protein>
<dbReference type="SUPFAM" id="SSF52058">
    <property type="entry name" value="L domain-like"/>
    <property type="match status" value="1"/>
</dbReference>
<dbReference type="AlphaFoldDB" id="A0A8H6SV14"/>
<evidence type="ECO:0000313" key="2">
    <source>
        <dbReference type="Proteomes" id="UP000613580"/>
    </source>
</evidence>
<reference evidence="1" key="1">
    <citation type="submission" date="2020-05" db="EMBL/GenBank/DDBJ databases">
        <title>Mycena genomes resolve the evolution of fungal bioluminescence.</title>
        <authorList>
            <person name="Tsai I.J."/>
        </authorList>
    </citation>
    <scope>NUCLEOTIDE SEQUENCE</scope>
    <source>
        <strain evidence="1">110903Hualien_Pintung</strain>
    </source>
</reference>
<dbReference type="Proteomes" id="UP000613580">
    <property type="component" value="Unassembled WGS sequence"/>
</dbReference>
<name>A0A8H6SV14_MYCCL</name>
<evidence type="ECO:0000313" key="1">
    <source>
        <dbReference type="EMBL" id="KAF7305347.1"/>
    </source>
</evidence>
<comment type="caution">
    <text evidence="1">The sequence shown here is derived from an EMBL/GenBank/DDBJ whole genome shotgun (WGS) entry which is preliminary data.</text>
</comment>